<gene>
    <name evidence="5" type="ORF">A8C56_09835</name>
</gene>
<dbReference type="PANTHER" id="PTHR43031:SF1">
    <property type="entry name" value="PYRIDINE NUCLEOTIDE-DISULPHIDE OXIDOREDUCTASE"/>
    <property type="match status" value="1"/>
</dbReference>
<dbReference type="STRING" id="1176587.A8C56_09835"/>
<dbReference type="KEGG" id="nia:A8C56_09835"/>
<dbReference type="Pfam" id="PF00085">
    <property type="entry name" value="Thioredoxin"/>
    <property type="match status" value="1"/>
</dbReference>
<dbReference type="Gene3D" id="3.40.30.10">
    <property type="entry name" value="Glutaredoxin"/>
    <property type="match status" value="1"/>
</dbReference>
<feature type="domain" description="Rhodanese" evidence="3">
    <location>
        <begin position="41"/>
        <end position="125"/>
    </location>
</feature>
<dbReference type="OrthoDB" id="9808735at2"/>
<sequence length="229" mass="25615">MKRSFTLLCLLASFFVSSAQQAALPVQEFYKEVTGSTAKNLIDVRTPEEYAGGHVAGFININWNDSAFAKKTDLLPKDQPTYVYCLSGGRSAKAAGFLRQHGFTRVYEMEGGMMKWRAAGLPEEKREGKKDLLTRADFDKAIGSGKKVLVDFYADWCAPCKKMAPYLMEIANEMAATVTVLRIDADKNEKLAKELHIDALPVLHIYQKGNLLWSHLGYIEKEKVVANLK</sequence>
<dbReference type="PROSITE" id="PS00194">
    <property type="entry name" value="THIOREDOXIN_1"/>
    <property type="match status" value="1"/>
</dbReference>
<feature type="signal peptide" evidence="2">
    <location>
        <begin position="1"/>
        <end position="22"/>
    </location>
</feature>
<dbReference type="PROSITE" id="PS51352">
    <property type="entry name" value="THIOREDOXIN_2"/>
    <property type="match status" value="1"/>
</dbReference>
<dbReference type="EMBL" id="CP015772">
    <property type="protein sequence ID" value="ANH83826.1"/>
    <property type="molecule type" value="Genomic_DNA"/>
</dbReference>
<reference evidence="5 6" key="1">
    <citation type="submission" date="2016-05" db="EMBL/GenBank/DDBJ databases">
        <title>Niabella ginsenosidivorans BS26 whole genome sequencing.</title>
        <authorList>
            <person name="Im W.T."/>
            <person name="Siddiqi M.Z."/>
        </authorList>
    </citation>
    <scope>NUCLEOTIDE SEQUENCE [LARGE SCALE GENOMIC DNA]</scope>
    <source>
        <strain evidence="5 6">BS26</strain>
    </source>
</reference>
<dbReference type="SUPFAM" id="SSF52833">
    <property type="entry name" value="Thioredoxin-like"/>
    <property type="match status" value="1"/>
</dbReference>
<dbReference type="Proteomes" id="UP000077667">
    <property type="component" value="Chromosome"/>
</dbReference>
<dbReference type="PROSITE" id="PS50206">
    <property type="entry name" value="RHODANESE_3"/>
    <property type="match status" value="1"/>
</dbReference>
<evidence type="ECO:0000256" key="2">
    <source>
        <dbReference type="SAM" id="SignalP"/>
    </source>
</evidence>
<dbReference type="CDD" id="cd02947">
    <property type="entry name" value="TRX_family"/>
    <property type="match status" value="1"/>
</dbReference>
<dbReference type="SMART" id="SM00450">
    <property type="entry name" value="RHOD"/>
    <property type="match status" value="1"/>
</dbReference>
<keyword evidence="1" id="KW-0676">Redox-active center</keyword>
<dbReference type="InterPro" id="IPR001763">
    <property type="entry name" value="Rhodanese-like_dom"/>
</dbReference>
<dbReference type="SUPFAM" id="SSF52821">
    <property type="entry name" value="Rhodanese/Cell cycle control phosphatase"/>
    <property type="match status" value="1"/>
</dbReference>
<dbReference type="AlphaFoldDB" id="A0A1A9I881"/>
<feature type="domain" description="Thioredoxin" evidence="4">
    <location>
        <begin position="112"/>
        <end position="229"/>
    </location>
</feature>
<proteinExistence type="predicted"/>
<keyword evidence="6" id="KW-1185">Reference proteome</keyword>
<dbReference type="Pfam" id="PF00581">
    <property type="entry name" value="Rhodanese"/>
    <property type="match status" value="1"/>
</dbReference>
<keyword evidence="2" id="KW-0732">Signal</keyword>
<organism evidence="5 6">
    <name type="scientific">Niabella ginsenosidivorans</name>
    <dbReference type="NCBI Taxonomy" id="1176587"/>
    <lineage>
        <taxon>Bacteria</taxon>
        <taxon>Pseudomonadati</taxon>
        <taxon>Bacteroidota</taxon>
        <taxon>Chitinophagia</taxon>
        <taxon>Chitinophagales</taxon>
        <taxon>Chitinophagaceae</taxon>
        <taxon>Niabella</taxon>
    </lineage>
</organism>
<evidence type="ECO:0000259" key="3">
    <source>
        <dbReference type="PROSITE" id="PS50206"/>
    </source>
</evidence>
<feature type="chain" id="PRO_5008390037" evidence="2">
    <location>
        <begin position="23"/>
        <end position="229"/>
    </location>
</feature>
<dbReference type="CDD" id="cd00158">
    <property type="entry name" value="RHOD"/>
    <property type="match status" value="1"/>
</dbReference>
<evidence type="ECO:0000313" key="5">
    <source>
        <dbReference type="EMBL" id="ANH83826.1"/>
    </source>
</evidence>
<dbReference type="Gene3D" id="3.40.250.10">
    <property type="entry name" value="Rhodanese-like domain"/>
    <property type="match status" value="1"/>
</dbReference>
<dbReference type="InterPro" id="IPR050229">
    <property type="entry name" value="GlpE_sulfurtransferase"/>
</dbReference>
<name>A0A1A9I881_9BACT</name>
<evidence type="ECO:0000256" key="1">
    <source>
        <dbReference type="ARBA" id="ARBA00023284"/>
    </source>
</evidence>
<dbReference type="RefSeq" id="WP_067761835.1">
    <property type="nucleotide sequence ID" value="NZ_CP015772.1"/>
</dbReference>
<dbReference type="InterPro" id="IPR017937">
    <property type="entry name" value="Thioredoxin_CS"/>
</dbReference>
<protein>
    <submittedName>
        <fullName evidence="5">Thioredoxin</fullName>
    </submittedName>
</protein>
<dbReference type="PANTHER" id="PTHR43031">
    <property type="entry name" value="FAD-DEPENDENT OXIDOREDUCTASE"/>
    <property type="match status" value="1"/>
</dbReference>
<accession>A0A1A9I881</accession>
<evidence type="ECO:0000259" key="4">
    <source>
        <dbReference type="PROSITE" id="PS51352"/>
    </source>
</evidence>
<dbReference type="InterPro" id="IPR013766">
    <property type="entry name" value="Thioredoxin_domain"/>
</dbReference>
<dbReference type="InterPro" id="IPR036873">
    <property type="entry name" value="Rhodanese-like_dom_sf"/>
</dbReference>
<dbReference type="InterPro" id="IPR036249">
    <property type="entry name" value="Thioredoxin-like_sf"/>
</dbReference>
<evidence type="ECO:0000313" key="6">
    <source>
        <dbReference type="Proteomes" id="UP000077667"/>
    </source>
</evidence>